<dbReference type="OrthoDB" id="695631at2759"/>
<dbReference type="Proteomes" id="UP000541444">
    <property type="component" value="Unassembled WGS sequence"/>
</dbReference>
<evidence type="ECO:0000313" key="3">
    <source>
        <dbReference type="EMBL" id="KAF6163629.1"/>
    </source>
</evidence>
<dbReference type="PANTHER" id="PTHR33143:SF6">
    <property type="entry name" value="OS08G0102900 PROTEIN"/>
    <property type="match status" value="1"/>
</dbReference>
<feature type="compositionally biased region" description="Polar residues" evidence="1">
    <location>
        <begin position="1"/>
        <end position="12"/>
    </location>
</feature>
<name>A0A7J7N8R9_9MAGN</name>
<dbReference type="InterPro" id="IPR008889">
    <property type="entry name" value="VQ"/>
</dbReference>
<dbReference type="Pfam" id="PF05678">
    <property type="entry name" value="VQ"/>
    <property type="match status" value="1"/>
</dbReference>
<dbReference type="PANTHER" id="PTHR33143">
    <property type="entry name" value="F16F4.1 PROTEIN-RELATED"/>
    <property type="match status" value="1"/>
</dbReference>
<feature type="compositionally biased region" description="Low complexity" evidence="1">
    <location>
        <begin position="44"/>
        <end position="54"/>
    </location>
</feature>
<proteinExistence type="predicted"/>
<sequence length="206" mass="22638">MDSLDWPTTSDGKPSPRQLQGPRPTPLKVRKDSHKIKKPPIAPPAQQQQQQNPPQHRPPVIIYAVSPKVIHTNPSEFMSIVQRLTGPSSSPLPSPSAYSLNKMGQVAMESTNNNDYMESLNIDATVIEKSPTGILSSPASSLSPIPPNFFSTPTDQNPLSFLHDLSPIFHGNRNFIEGTFVPSPSANFFSSPTTTSFDLFNHFSDY</sequence>
<feature type="region of interest" description="Disordered" evidence="1">
    <location>
        <begin position="1"/>
        <end position="58"/>
    </location>
</feature>
<protein>
    <recommendedName>
        <fullName evidence="2">VQ domain-containing protein</fullName>
    </recommendedName>
</protein>
<dbReference type="AlphaFoldDB" id="A0A7J7N8R9"/>
<accession>A0A7J7N8R9</accession>
<reference evidence="3 4" key="1">
    <citation type="journal article" date="2020" name="IScience">
        <title>Genome Sequencing of the Endangered Kingdonia uniflora (Circaeasteraceae, Ranunculales) Reveals Potential Mechanisms of Evolutionary Specialization.</title>
        <authorList>
            <person name="Sun Y."/>
            <person name="Deng T."/>
            <person name="Zhang A."/>
            <person name="Moore M.J."/>
            <person name="Landis J.B."/>
            <person name="Lin N."/>
            <person name="Zhang H."/>
            <person name="Zhang X."/>
            <person name="Huang J."/>
            <person name="Zhang X."/>
            <person name="Sun H."/>
            <person name="Wang H."/>
        </authorList>
    </citation>
    <scope>NUCLEOTIDE SEQUENCE [LARGE SCALE GENOMIC DNA]</scope>
    <source>
        <strain evidence="3">TB1705</strain>
        <tissue evidence="3">Leaf</tissue>
    </source>
</reference>
<evidence type="ECO:0000256" key="1">
    <source>
        <dbReference type="SAM" id="MobiDB-lite"/>
    </source>
</evidence>
<feature type="domain" description="VQ" evidence="2">
    <location>
        <begin position="65"/>
        <end position="91"/>
    </location>
</feature>
<comment type="caution">
    <text evidence="3">The sequence shown here is derived from an EMBL/GenBank/DDBJ whole genome shotgun (WGS) entry which is preliminary data.</text>
</comment>
<evidence type="ECO:0000259" key="2">
    <source>
        <dbReference type="Pfam" id="PF05678"/>
    </source>
</evidence>
<gene>
    <name evidence="3" type="ORF">GIB67_036089</name>
</gene>
<organism evidence="3 4">
    <name type="scientific">Kingdonia uniflora</name>
    <dbReference type="NCBI Taxonomy" id="39325"/>
    <lineage>
        <taxon>Eukaryota</taxon>
        <taxon>Viridiplantae</taxon>
        <taxon>Streptophyta</taxon>
        <taxon>Embryophyta</taxon>
        <taxon>Tracheophyta</taxon>
        <taxon>Spermatophyta</taxon>
        <taxon>Magnoliopsida</taxon>
        <taxon>Ranunculales</taxon>
        <taxon>Circaeasteraceae</taxon>
        <taxon>Kingdonia</taxon>
    </lineage>
</organism>
<dbReference type="GO" id="GO:0005634">
    <property type="term" value="C:nucleus"/>
    <property type="evidence" value="ECO:0007669"/>
    <property type="project" value="TreeGrafter"/>
</dbReference>
<dbReference type="InterPro" id="IPR039607">
    <property type="entry name" value="VQ_8/17/18/20/21/25"/>
</dbReference>
<keyword evidence="4" id="KW-1185">Reference proteome</keyword>
<evidence type="ECO:0000313" key="4">
    <source>
        <dbReference type="Proteomes" id="UP000541444"/>
    </source>
</evidence>
<dbReference type="EMBL" id="JACGCM010000971">
    <property type="protein sequence ID" value="KAF6163629.1"/>
    <property type="molecule type" value="Genomic_DNA"/>
</dbReference>